<proteinExistence type="predicted"/>
<dbReference type="RefSeq" id="WP_371385121.1">
    <property type="nucleotide sequence ID" value="NZ_JBGLYH010000003.1"/>
</dbReference>
<dbReference type="InterPro" id="IPR017880">
    <property type="entry name" value="KilA_N"/>
</dbReference>
<comment type="caution">
    <text evidence="2">The sequence shown here is derived from an EMBL/GenBank/DDBJ whole genome shotgun (WGS) entry which is preliminary data.</text>
</comment>
<dbReference type="PROSITE" id="PS51301">
    <property type="entry name" value="KILA_N"/>
    <property type="match status" value="1"/>
</dbReference>
<dbReference type="SUPFAM" id="SSF54616">
    <property type="entry name" value="DNA-binding domain of Mlu1-box binding protein MBP1"/>
    <property type="match status" value="1"/>
</dbReference>
<sequence length="201" mass="22376">MNDGMVNMTNMWRACGGESRNRPKNWLANADTKRLVDTLGEKLRGQNPAFGNSALVKIYRGGNQRGGTYAHGDLGIAYAMYLSPDFHLWCIQKIRETGLVQISDSKLLVKLGEDGLPVEQTNFPAAIRHEEVMVFGPPILVAVLEGEEKYVSIRHICEAIGINTQMQQKRLKKDESFSHLLIDINVQHTSGAKATIMLPLD</sequence>
<dbReference type="Pfam" id="PF04383">
    <property type="entry name" value="KilA-N"/>
    <property type="match status" value="1"/>
</dbReference>
<keyword evidence="3" id="KW-1185">Reference proteome</keyword>
<dbReference type="Proteomes" id="UP001568698">
    <property type="component" value="Unassembled WGS sequence"/>
</dbReference>
<evidence type="ECO:0000313" key="2">
    <source>
        <dbReference type="EMBL" id="MEZ7195573.1"/>
    </source>
</evidence>
<dbReference type="InterPro" id="IPR018004">
    <property type="entry name" value="KilA/APSES_HTH"/>
</dbReference>
<dbReference type="EMBL" id="JBGLYH010000003">
    <property type="protein sequence ID" value="MEZ7195573.1"/>
    <property type="molecule type" value="Genomic_DNA"/>
</dbReference>
<dbReference type="InterPro" id="IPR018875">
    <property type="entry name" value="Antirepressor_Ant_N"/>
</dbReference>
<dbReference type="InterPro" id="IPR036887">
    <property type="entry name" value="HTH_APSES_sf"/>
</dbReference>
<evidence type="ECO:0000313" key="3">
    <source>
        <dbReference type="Proteomes" id="UP001568698"/>
    </source>
</evidence>
<reference evidence="2 3" key="1">
    <citation type="submission" date="2024-08" db="EMBL/GenBank/DDBJ databases">
        <title>Sulfate-reducing bacteria isolated from formation water of the oil field in Kazakhstan and description of Pseudodesulfovibrio sp.</title>
        <authorList>
            <person name="Bidzhieva S.K."/>
            <person name="Tourova T.P."/>
            <person name="Grouzdev D.S."/>
            <person name="Beletsky A.V."/>
            <person name="Sokolova D.S."/>
            <person name="Samigullina S.R."/>
            <person name="Poltaraus A.B."/>
            <person name="Avtukh A.N."/>
            <person name="Tereshina V.M."/>
            <person name="Zhaparov N.S."/>
            <person name="Mardanov A.V."/>
            <person name="Nazina T.N."/>
        </authorList>
    </citation>
    <scope>NUCLEOTIDE SEQUENCE [LARGE SCALE GENOMIC DNA]</scope>
    <source>
        <strain evidence="2 3">9FUS</strain>
    </source>
</reference>
<name>A0ABV4JXY8_9BACT</name>
<organism evidence="2 3">
    <name type="scientific">Pseudodesulfovibrio karagichevae</name>
    <dbReference type="NCBI Taxonomy" id="3239305"/>
    <lineage>
        <taxon>Bacteria</taxon>
        <taxon>Pseudomonadati</taxon>
        <taxon>Thermodesulfobacteriota</taxon>
        <taxon>Desulfovibrionia</taxon>
        <taxon>Desulfovibrionales</taxon>
        <taxon>Desulfovibrionaceae</taxon>
    </lineage>
</organism>
<dbReference type="SMART" id="SM01252">
    <property type="entry name" value="KilA-N"/>
    <property type="match status" value="1"/>
</dbReference>
<evidence type="ECO:0000259" key="1">
    <source>
        <dbReference type="PROSITE" id="PS51301"/>
    </source>
</evidence>
<protein>
    <submittedName>
        <fullName evidence="2">KilA-N domain-containing protein</fullName>
    </submittedName>
</protein>
<feature type="domain" description="KilA-N" evidence="1">
    <location>
        <begin position="1"/>
        <end position="97"/>
    </location>
</feature>
<accession>A0ABV4JXY8</accession>
<gene>
    <name evidence="2" type="ORF">AB6M95_02340</name>
</gene>
<dbReference type="Pfam" id="PF10547">
    <property type="entry name" value="P22_AR_N"/>
    <property type="match status" value="1"/>
</dbReference>